<comment type="caution">
    <text evidence="1">The sequence shown here is derived from an EMBL/GenBank/DDBJ whole genome shotgun (WGS) entry which is preliminary data.</text>
</comment>
<name>X1I3V6_9ZZZZ</name>
<evidence type="ECO:0000313" key="1">
    <source>
        <dbReference type="EMBL" id="GAH77076.1"/>
    </source>
</evidence>
<organism evidence="1">
    <name type="scientific">marine sediment metagenome</name>
    <dbReference type="NCBI Taxonomy" id="412755"/>
    <lineage>
        <taxon>unclassified sequences</taxon>
        <taxon>metagenomes</taxon>
        <taxon>ecological metagenomes</taxon>
    </lineage>
</organism>
<feature type="non-terminal residue" evidence="1">
    <location>
        <position position="32"/>
    </location>
</feature>
<dbReference type="EMBL" id="BARU01042971">
    <property type="protein sequence ID" value="GAH77076.1"/>
    <property type="molecule type" value="Genomic_DNA"/>
</dbReference>
<protein>
    <submittedName>
        <fullName evidence="1">Uncharacterized protein</fullName>
    </submittedName>
</protein>
<dbReference type="AlphaFoldDB" id="X1I3V6"/>
<proteinExistence type="predicted"/>
<sequence length="32" mass="3772">MEIKVFCSFMMPHPGDTVETLRQAKKFMKQLV</sequence>
<reference evidence="1" key="1">
    <citation type="journal article" date="2014" name="Front. Microbiol.">
        <title>High frequency of phylogenetically diverse reductive dehalogenase-homologous genes in deep subseafloor sedimentary metagenomes.</title>
        <authorList>
            <person name="Kawai M."/>
            <person name="Futagami T."/>
            <person name="Toyoda A."/>
            <person name="Takaki Y."/>
            <person name="Nishi S."/>
            <person name="Hori S."/>
            <person name="Arai W."/>
            <person name="Tsubouchi T."/>
            <person name="Morono Y."/>
            <person name="Uchiyama I."/>
            <person name="Ito T."/>
            <person name="Fujiyama A."/>
            <person name="Inagaki F."/>
            <person name="Takami H."/>
        </authorList>
    </citation>
    <scope>NUCLEOTIDE SEQUENCE</scope>
    <source>
        <strain evidence="1">Expedition CK06-06</strain>
    </source>
</reference>
<accession>X1I3V6</accession>
<gene>
    <name evidence="1" type="ORF">S03H2_65905</name>
</gene>